<dbReference type="Pfam" id="PF12840">
    <property type="entry name" value="HTH_20"/>
    <property type="match status" value="1"/>
</dbReference>
<dbReference type="OrthoDB" id="3396564at2"/>
<dbReference type="AlphaFoldDB" id="G2GHU0"/>
<dbReference type="EMBL" id="AGBF01000115">
    <property type="protein sequence ID" value="EGX56944.1"/>
    <property type="molecule type" value="Genomic_DNA"/>
</dbReference>
<dbReference type="GO" id="GO:0003677">
    <property type="term" value="F:DNA binding"/>
    <property type="evidence" value="ECO:0007669"/>
    <property type="project" value="UniProtKB-KW"/>
</dbReference>
<evidence type="ECO:0000313" key="6">
    <source>
        <dbReference type="Proteomes" id="UP000004217"/>
    </source>
</evidence>
<evidence type="ECO:0000259" key="4">
    <source>
        <dbReference type="PROSITE" id="PS50987"/>
    </source>
</evidence>
<dbReference type="Gene3D" id="1.10.10.10">
    <property type="entry name" value="Winged helix-like DNA-binding domain superfamily/Winged helix DNA-binding domain"/>
    <property type="match status" value="1"/>
</dbReference>
<protein>
    <submittedName>
        <fullName evidence="5">Transcriptional regulator</fullName>
    </submittedName>
</protein>
<evidence type="ECO:0000256" key="2">
    <source>
        <dbReference type="ARBA" id="ARBA00023125"/>
    </source>
</evidence>
<name>G2GHU0_9ACTN</name>
<dbReference type="Pfam" id="PF19361">
    <property type="entry name" value="DUF5937"/>
    <property type="match status" value="1"/>
</dbReference>
<dbReference type="PRINTS" id="PR00778">
    <property type="entry name" value="HTHARSR"/>
</dbReference>
<dbReference type="InterPro" id="IPR036390">
    <property type="entry name" value="WH_DNA-bd_sf"/>
</dbReference>
<evidence type="ECO:0000256" key="1">
    <source>
        <dbReference type="ARBA" id="ARBA00023015"/>
    </source>
</evidence>
<dbReference type="NCBIfam" id="NF033788">
    <property type="entry name" value="HTH_metalloreg"/>
    <property type="match status" value="1"/>
</dbReference>
<keyword evidence="1" id="KW-0805">Transcription regulation</keyword>
<dbReference type="CDD" id="cd00090">
    <property type="entry name" value="HTH_ARSR"/>
    <property type="match status" value="1"/>
</dbReference>
<dbReference type="PROSITE" id="PS50987">
    <property type="entry name" value="HTH_ARSR_2"/>
    <property type="match status" value="1"/>
</dbReference>
<sequence>MSVTIDIAGLRPERLAVVPSPLAELGMALHALSEPGHHPGLQGWVTGVTARLDSHLADRMSEADFLWRTTFSDLFMPFAGIPGRSTLPGAALVDELDLLDKLTDEQFVATALEFTCALPYSTRGPDVLSDREVRRRALDLAAARGPQQLRFSERLLADPPRIRTWLRQFLQDCDEAFFAETWSRLQHQLAADARHKTDLLRHKGLAEALGAVSSAVTLDESATLITVDKLGDGHTGVGDGRLLLVPTSLGWPHLMVLHRCDWQPVLHYPVGSPEPTAPPPLDQLALRMTALSHPVRMRLCRNLARGAHTTGELAQAHGMTAPEISRHLGVLKKAGLITTRRRGRYVLHQLDVAVVARLGSDFLEGILR</sequence>
<reference evidence="5 6" key="1">
    <citation type="submission" date="2011-08" db="EMBL/GenBank/DDBJ databases">
        <authorList>
            <person name="Lin Y."/>
            <person name="Hao X."/>
            <person name="Johnstone L."/>
            <person name="Miller S.J."/>
            <person name="Wei G."/>
            <person name="Rensing C."/>
        </authorList>
    </citation>
    <scope>NUCLEOTIDE SEQUENCE [LARGE SCALE GENOMIC DNA]</scope>
    <source>
        <strain evidence="5 6">K42</strain>
    </source>
</reference>
<feature type="domain" description="HTH arsR-type" evidence="4">
    <location>
        <begin position="276"/>
        <end position="368"/>
    </location>
</feature>
<dbReference type="PANTHER" id="PTHR33154">
    <property type="entry name" value="TRANSCRIPTIONAL REGULATOR, ARSR FAMILY"/>
    <property type="match status" value="1"/>
</dbReference>
<keyword evidence="2" id="KW-0238">DNA-binding</keyword>
<evidence type="ECO:0000313" key="5">
    <source>
        <dbReference type="EMBL" id="EGX56944.1"/>
    </source>
</evidence>
<dbReference type="PATRIC" id="fig|700597.3.peg.4987"/>
<dbReference type="RefSeq" id="WP_007500078.1">
    <property type="nucleotide sequence ID" value="NZ_AGBF01000115.1"/>
</dbReference>
<dbReference type="InterPro" id="IPR001845">
    <property type="entry name" value="HTH_ArsR_DNA-bd_dom"/>
</dbReference>
<dbReference type="GO" id="GO:0003700">
    <property type="term" value="F:DNA-binding transcription factor activity"/>
    <property type="evidence" value="ECO:0007669"/>
    <property type="project" value="InterPro"/>
</dbReference>
<dbReference type="InterPro" id="IPR011991">
    <property type="entry name" value="ArsR-like_HTH"/>
</dbReference>
<dbReference type="SUPFAM" id="SSF46785">
    <property type="entry name" value="Winged helix' DNA-binding domain"/>
    <property type="match status" value="1"/>
</dbReference>
<organism evidence="5 6">
    <name type="scientific">Streptomyces zinciresistens K42</name>
    <dbReference type="NCBI Taxonomy" id="700597"/>
    <lineage>
        <taxon>Bacteria</taxon>
        <taxon>Bacillati</taxon>
        <taxon>Actinomycetota</taxon>
        <taxon>Actinomycetes</taxon>
        <taxon>Kitasatosporales</taxon>
        <taxon>Streptomycetaceae</taxon>
        <taxon>Streptomyces</taxon>
    </lineage>
</organism>
<proteinExistence type="predicted"/>
<dbReference type="PANTHER" id="PTHR33154:SF33">
    <property type="entry name" value="TRANSCRIPTIONAL REPRESSOR SDPR"/>
    <property type="match status" value="1"/>
</dbReference>
<evidence type="ECO:0000256" key="3">
    <source>
        <dbReference type="ARBA" id="ARBA00023163"/>
    </source>
</evidence>
<dbReference type="Proteomes" id="UP000004217">
    <property type="component" value="Unassembled WGS sequence"/>
</dbReference>
<keyword evidence="6" id="KW-1185">Reference proteome</keyword>
<gene>
    <name evidence="5" type="ORF">SZN_25395</name>
</gene>
<dbReference type="InterPro" id="IPR036388">
    <property type="entry name" value="WH-like_DNA-bd_sf"/>
</dbReference>
<dbReference type="FunFam" id="1.10.10.10:FF:000561">
    <property type="entry name" value="ArsR family transcriptional regulator"/>
    <property type="match status" value="1"/>
</dbReference>
<accession>G2GHU0</accession>
<dbReference type="SMART" id="SM00418">
    <property type="entry name" value="HTH_ARSR"/>
    <property type="match status" value="1"/>
</dbReference>
<comment type="caution">
    <text evidence="5">The sequence shown here is derived from an EMBL/GenBank/DDBJ whole genome shotgun (WGS) entry which is preliminary data.</text>
</comment>
<dbReference type="InterPro" id="IPR051081">
    <property type="entry name" value="HTH_MetalResp_TranReg"/>
</dbReference>
<keyword evidence="3" id="KW-0804">Transcription</keyword>
<dbReference type="InterPro" id="IPR045981">
    <property type="entry name" value="DUF5937"/>
</dbReference>